<dbReference type="SUPFAM" id="SSF51735">
    <property type="entry name" value="NAD(P)-binding Rossmann-fold domains"/>
    <property type="match status" value="1"/>
</dbReference>
<feature type="binding site" description="in other chain" evidence="7">
    <location>
        <position position="259"/>
    </location>
    <ligand>
        <name>substrate</name>
        <note>ligand shared between dimeric partners</note>
    </ligand>
</feature>
<protein>
    <recommendedName>
        <fullName evidence="5 9">6-phosphogluconate dehydrogenase, decarboxylating</fullName>
        <ecNumber evidence="5 9">1.1.1.44</ecNumber>
    </recommendedName>
</protein>
<dbReference type="AlphaFoldDB" id="A0A8I1A899"/>
<dbReference type="FunFam" id="1.10.1040.10:FF:000002">
    <property type="entry name" value="6-phosphogluconate dehydrogenase, decarboxylating"/>
    <property type="match status" value="1"/>
</dbReference>
<dbReference type="SMART" id="SM01350">
    <property type="entry name" value="6PGD"/>
    <property type="match status" value="1"/>
</dbReference>
<keyword evidence="12" id="KW-1185">Reference proteome</keyword>
<dbReference type="InterPro" id="IPR006183">
    <property type="entry name" value="Pgluconate_DH"/>
</dbReference>
<feature type="active site" description="Proton donor" evidence="6">
    <location>
        <position position="188"/>
    </location>
</feature>
<dbReference type="InterPro" id="IPR006184">
    <property type="entry name" value="6PGdom_BS"/>
</dbReference>
<sequence>MKNSIGVYGLGVMGSNLARNMANHGENVAVYNYTPDLTDQFVSRHAHSRIEAYYELEPFVRSLKSPRKIFLMVSAGAAVDSVIESLLPLLDQGDIIMDGGNSDFHDSNRRYRALKERGIHFISVGVSGGEEGALNGPALMPSGDQEAYRQVAPILEKIAAQVDGKPCCTYIGPEGSGHYVKMVHNGIEYADMQLIAEAWQFLHQIVGLSIPETAGVFKSWNESELKSNLIEITAEILSKTDQETGKPMVEVILDKAGQKGTGKWSSQEALNLGVPSTIMTESVFARFLSSLKEDRVQAESLLEGPSPSGEEMDKDYWIKQVKEALFMGKICAYAQGFQQYKTASEQYGWSLQLGDIALIFRGGCIIRADFLNHISDAYQENKDLSNLLLAPYFLEKTNRYQASLRNVVMKGFESGLPLPCLSSALAFYDGYRSARSGANLIQAQRDYFGAHGFERIDQQGTFHARWLEPETVTTSVKVNK</sequence>
<dbReference type="FunFam" id="3.40.50.720:FF:000007">
    <property type="entry name" value="6-phosphogluconate dehydrogenase, decarboxylating"/>
    <property type="match status" value="1"/>
</dbReference>
<feature type="binding site" evidence="8">
    <location>
        <begin position="32"/>
        <end position="34"/>
    </location>
    <ligand>
        <name>NADP(+)</name>
        <dbReference type="ChEBI" id="CHEBI:58349"/>
    </ligand>
</feature>
<keyword evidence="5 9" id="KW-0521">NADP</keyword>
<evidence type="ECO:0000256" key="7">
    <source>
        <dbReference type="PIRSR" id="PIRSR000109-2"/>
    </source>
</evidence>
<feature type="active site" description="Proton acceptor" evidence="6">
    <location>
        <position position="181"/>
    </location>
</feature>
<dbReference type="Proteomes" id="UP000633619">
    <property type="component" value="Unassembled WGS sequence"/>
</dbReference>
<evidence type="ECO:0000256" key="3">
    <source>
        <dbReference type="ARBA" id="ARBA00023002"/>
    </source>
</evidence>
<evidence type="ECO:0000256" key="4">
    <source>
        <dbReference type="ARBA" id="ARBA00023064"/>
    </source>
</evidence>
<dbReference type="Pfam" id="PF00393">
    <property type="entry name" value="6PGD"/>
    <property type="match status" value="1"/>
</dbReference>
<dbReference type="InterPro" id="IPR006113">
    <property type="entry name" value="6PGDH_Gnd/GntZ"/>
</dbReference>
<evidence type="ECO:0000256" key="9">
    <source>
        <dbReference type="RuleBase" id="RU000485"/>
    </source>
</evidence>
<feature type="domain" description="6-phosphogluconate dehydrogenase C-terminal" evidence="10">
    <location>
        <begin position="177"/>
        <end position="467"/>
    </location>
</feature>
<reference evidence="11 12" key="1">
    <citation type="submission" date="2020-12" db="EMBL/GenBank/DDBJ databases">
        <title>WGS of Thermoactinomyces spp.</title>
        <authorList>
            <person name="Cheng K."/>
        </authorList>
    </citation>
    <scope>NUCLEOTIDE SEQUENCE [LARGE SCALE GENOMIC DNA]</scope>
    <source>
        <strain evidence="12">CICC 10671\DSM 43846</strain>
    </source>
</reference>
<dbReference type="Pfam" id="PF03446">
    <property type="entry name" value="NAD_binding_2"/>
    <property type="match status" value="1"/>
</dbReference>
<proteinExistence type="inferred from homology"/>
<evidence type="ECO:0000259" key="10">
    <source>
        <dbReference type="SMART" id="SM01350"/>
    </source>
</evidence>
<dbReference type="InterPro" id="IPR013328">
    <property type="entry name" value="6PGD_dom2"/>
</dbReference>
<comment type="subunit">
    <text evidence="2 5">Homodimer.</text>
</comment>
<feature type="binding site" description="in other chain" evidence="7">
    <location>
        <begin position="184"/>
        <end position="185"/>
    </location>
    <ligand>
        <name>substrate</name>
        <note>ligand shared between dimeric partners</note>
    </ligand>
</feature>
<dbReference type="InterPro" id="IPR008927">
    <property type="entry name" value="6-PGluconate_DH-like_C_sf"/>
</dbReference>
<dbReference type="GO" id="GO:0004616">
    <property type="term" value="F:phosphogluconate dehydrogenase (decarboxylating) activity"/>
    <property type="evidence" value="ECO:0007669"/>
    <property type="project" value="UniProtKB-EC"/>
</dbReference>
<evidence type="ECO:0000256" key="8">
    <source>
        <dbReference type="PIRSR" id="PIRSR000109-3"/>
    </source>
</evidence>
<evidence type="ECO:0000256" key="1">
    <source>
        <dbReference type="ARBA" id="ARBA00008419"/>
    </source>
</evidence>
<feature type="binding site" description="in other chain" evidence="7">
    <location>
        <begin position="127"/>
        <end position="129"/>
    </location>
    <ligand>
        <name>substrate</name>
        <note>ligand shared between dimeric partners</note>
    </ligand>
</feature>
<dbReference type="PANTHER" id="PTHR11811">
    <property type="entry name" value="6-PHOSPHOGLUCONATE DEHYDROGENASE"/>
    <property type="match status" value="1"/>
</dbReference>
<gene>
    <name evidence="11" type="primary">gnd</name>
    <name evidence="11" type="ORF">I8U20_13195</name>
</gene>
<feature type="binding site" evidence="8">
    <location>
        <begin position="9"/>
        <end position="14"/>
    </location>
    <ligand>
        <name>NADP(+)</name>
        <dbReference type="ChEBI" id="CHEBI:58349"/>
    </ligand>
</feature>
<feature type="binding site" description="in other chain" evidence="7">
    <location>
        <position position="101"/>
    </location>
    <ligand>
        <name>substrate</name>
        <note>ligand shared between dimeric partners</note>
    </ligand>
</feature>
<comment type="function">
    <text evidence="5">Catalyzes the oxidative decarboxylation of 6-phosphogluconate to ribulose 5-phosphate and CO(2), with concomitant reduction of NADP to NADPH.</text>
</comment>
<dbReference type="EMBL" id="JAECVW010000012">
    <property type="protein sequence ID" value="MBH8596258.1"/>
    <property type="molecule type" value="Genomic_DNA"/>
</dbReference>
<dbReference type="GO" id="GO:0006098">
    <property type="term" value="P:pentose-phosphate shunt"/>
    <property type="evidence" value="ECO:0007669"/>
    <property type="project" value="UniProtKB-UniPathway"/>
</dbReference>
<evidence type="ECO:0000256" key="5">
    <source>
        <dbReference type="PIRNR" id="PIRNR000109"/>
    </source>
</evidence>
<keyword evidence="4 9" id="KW-0311">Gluconate utilization</keyword>
<dbReference type="NCBIfam" id="NF006765">
    <property type="entry name" value="PRK09287.1"/>
    <property type="match status" value="1"/>
</dbReference>
<dbReference type="InterPro" id="IPR006114">
    <property type="entry name" value="6PGDH_C"/>
</dbReference>
<comment type="catalytic activity">
    <reaction evidence="5 9">
        <text>6-phospho-D-gluconate + NADP(+) = D-ribulose 5-phosphate + CO2 + NADPH</text>
        <dbReference type="Rhea" id="RHEA:10116"/>
        <dbReference type="ChEBI" id="CHEBI:16526"/>
        <dbReference type="ChEBI" id="CHEBI:57783"/>
        <dbReference type="ChEBI" id="CHEBI:58121"/>
        <dbReference type="ChEBI" id="CHEBI:58349"/>
        <dbReference type="ChEBI" id="CHEBI:58759"/>
        <dbReference type="EC" id="1.1.1.44"/>
    </reaction>
</comment>
<feature type="binding site" description="in other chain" evidence="7">
    <location>
        <position position="286"/>
    </location>
    <ligand>
        <name>substrate</name>
        <note>ligand shared between dimeric partners</note>
    </ligand>
</feature>
<dbReference type="UniPathway" id="UPA00115">
    <property type="reaction ID" value="UER00410"/>
</dbReference>
<comment type="similarity">
    <text evidence="1 5 9">Belongs to the 6-phosphogluconate dehydrogenase family.</text>
</comment>
<dbReference type="SUPFAM" id="SSF48179">
    <property type="entry name" value="6-phosphogluconate dehydrogenase C-terminal domain-like"/>
    <property type="match status" value="1"/>
</dbReference>
<feature type="binding site" evidence="7">
    <location>
        <position position="445"/>
    </location>
    <ligand>
        <name>substrate</name>
        <note>ligand shared between dimeric partners</note>
    </ligand>
</feature>
<dbReference type="NCBIfam" id="TIGR00873">
    <property type="entry name" value="gnd"/>
    <property type="match status" value="1"/>
</dbReference>
<evidence type="ECO:0000256" key="2">
    <source>
        <dbReference type="ARBA" id="ARBA00011738"/>
    </source>
</evidence>
<name>A0A8I1A899_THEIN</name>
<feature type="binding site" evidence="8">
    <location>
        <begin position="73"/>
        <end position="75"/>
    </location>
    <ligand>
        <name>NADP(+)</name>
        <dbReference type="ChEBI" id="CHEBI:58349"/>
    </ligand>
</feature>
<keyword evidence="3 5" id="KW-0560">Oxidoreductase</keyword>
<dbReference type="GO" id="GO:0050661">
    <property type="term" value="F:NADP binding"/>
    <property type="evidence" value="ECO:0007669"/>
    <property type="project" value="InterPro"/>
</dbReference>
<dbReference type="GO" id="GO:0019521">
    <property type="term" value="P:D-gluconate metabolic process"/>
    <property type="evidence" value="ECO:0007669"/>
    <property type="project" value="UniProtKB-KW"/>
</dbReference>
<dbReference type="PIRSF" id="PIRSF000109">
    <property type="entry name" value="6PGD"/>
    <property type="match status" value="1"/>
</dbReference>
<dbReference type="PROSITE" id="PS00461">
    <property type="entry name" value="6PGD"/>
    <property type="match status" value="1"/>
</dbReference>
<dbReference type="RefSeq" id="WP_181732917.1">
    <property type="nucleotide sequence ID" value="NZ_JACEIR010000014.1"/>
</dbReference>
<feature type="binding site" evidence="7">
    <location>
        <position position="451"/>
    </location>
    <ligand>
        <name>substrate</name>
        <note>ligand shared between dimeric partners</note>
    </ligand>
</feature>
<dbReference type="Gene3D" id="3.40.50.720">
    <property type="entry name" value="NAD(P)-binding Rossmann-like Domain"/>
    <property type="match status" value="1"/>
</dbReference>
<accession>A0A8I1A899</accession>
<evidence type="ECO:0000313" key="12">
    <source>
        <dbReference type="Proteomes" id="UP000633619"/>
    </source>
</evidence>
<dbReference type="InterPro" id="IPR006115">
    <property type="entry name" value="6PGDH_NADP-bd"/>
</dbReference>
<evidence type="ECO:0000256" key="6">
    <source>
        <dbReference type="PIRSR" id="PIRSR000109-1"/>
    </source>
</evidence>
<comment type="pathway">
    <text evidence="5 9">Carbohydrate degradation; pentose phosphate pathway; D-ribulose 5-phosphate from D-glucose 6-phosphate (oxidative stage): step 3/3.</text>
</comment>
<keyword evidence="5 9" id="KW-0570">Pentose shunt</keyword>
<evidence type="ECO:0000313" key="11">
    <source>
        <dbReference type="EMBL" id="MBH8596258.1"/>
    </source>
</evidence>
<dbReference type="PRINTS" id="PR00076">
    <property type="entry name" value="6PGDHDRGNASE"/>
</dbReference>
<dbReference type="Gene3D" id="1.20.5.320">
    <property type="entry name" value="6-Phosphogluconate Dehydrogenase, domain 3"/>
    <property type="match status" value="1"/>
</dbReference>
<feature type="binding site" description="in other chain" evidence="7">
    <location>
        <position position="189"/>
    </location>
    <ligand>
        <name>substrate</name>
        <note>ligand shared between dimeric partners</note>
    </ligand>
</feature>
<comment type="caution">
    <text evidence="11">The sequence shown here is derived from an EMBL/GenBank/DDBJ whole genome shotgun (WGS) entry which is preliminary data.</text>
</comment>
<dbReference type="EC" id="1.1.1.44" evidence="5 9"/>
<dbReference type="Gene3D" id="1.10.1040.10">
    <property type="entry name" value="N-(1-d-carboxylethyl)-l-norvaline Dehydrogenase, domain 2"/>
    <property type="match status" value="1"/>
</dbReference>
<feature type="binding site" evidence="8">
    <location>
        <position position="101"/>
    </location>
    <ligand>
        <name>NADP(+)</name>
        <dbReference type="ChEBI" id="CHEBI:58349"/>
    </ligand>
</feature>
<organism evidence="11 12">
    <name type="scientific">Thermoactinomyces intermedius</name>
    <dbReference type="NCBI Taxonomy" id="2024"/>
    <lineage>
        <taxon>Bacteria</taxon>
        <taxon>Bacillati</taxon>
        <taxon>Bacillota</taxon>
        <taxon>Bacilli</taxon>
        <taxon>Bacillales</taxon>
        <taxon>Thermoactinomycetaceae</taxon>
        <taxon>Thermoactinomyces</taxon>
    </lineage>
</organism>
<dbReference type="InterPro" id="IPR036291">
    <property type="entry name" value="NAD(P)-bd_dom_sf"/>
</dbReference>